<sequence length="51" mass="5612">MISHIVNVDDFIFLGANGDIPTISILPATARSQRTPRQPETSIGMPRLCFI</sequence>
<proteinExistence type="predicted"/>
<geneLocation type="plasmid" evidence="1">
    <name>pTiEU6</name>
</geneLocation>
<organism evidence="1">
    <name type="scientific">Agrobacterium tumefaciens</name>
    <dbReference type="NCBI Taxonomy" id="358"/>
    <lineage>
        <taxon>Bacteria</taxon>
        <taxon>Pseudomonadati</taxon>
        <taxon>Pseudomonadota</taxon>
        <taxon>Alphaproteobacteria</taxon>
        <taxon>Hyphomicrobiales</taxon>
        <taxon>Rhizobiaceae</taxon>
        <taxon>Rhizobium/Agrobacterium group</taxon>
        <taxon>Agrobacterium</taxon>
        <taxon>Agrobacterium tumefaciens complex</taxon>
    </lineage>
</organism>
<dbReference type="AlphaFoldDB" id="A0A3S6IC62"/>
<keyword evidence="1" id="KW-0614">Plasmid</keyword>
<name>A0A3S6IC62_AGRTU</name>
<accession>A0A3S6IC62</accession>
<reference evidence="1" key="1">
    <citation type="submission" date="2016-06" db="EMBL/GenBank/DDBJ databases">
        <title>Complete sequence of Ti-plasmid pTiEU6.</title>
        <authorList>
            <person name="Shao S."/>
            <person name="Henkel C."/>
            <person name="van Heusden G.H."/>
            <person name="Hooykaas P."/>
        </authorList>
    </citation>
    <scope>NUCLEOTIDE SEQUENCE</scope>
    <source>
        <strain evidence="1">EU6</strain>
        <plasmid evidence="1">pTiEU6</plasmid>
    </source>
</reference>
<protein>
    <submittedName>
        <fullName evidence="1">Uncharacterized protein</fullName>
    </submittedName>
</protein>
<dbReference type="EMBL" id="KX388535">
    <property type="protein sequence ID" value="ARU12396.1"/>
    <property type="molecule type" value="Genomic_DNA"/>
</dbReference>
<evidence type="ECO:0000313" key="1">
    <source>
        <dbReference type="EMBL" id="ARU12396.1"/>
    </source>
</evidence>
<gene>
    <name evidence="1" type="ORF">AgrTiEU6_176</name>
</gene>